<dbReference type="InterPro" id="IPR008979">
    <property type="entry name" value="Galactose-bd-like_sf"/>
</dbReference>
<feature type="compositionally biased region" description="Low complexity" evidence="1">
    <location>
        <begin position="40"/>
        <end position="57"/>
    </location>
</feature>
<dbReference type="RefSeq" id="WP_091559188.1">
    <property type="nucleotide sequence ID" value="NZ_FNPH01000007.1"/>
</dbReference>
<evidence type="ECO:0008006" key="5">
    <source>
        <dbReference type="Google" id="ProtNLM"/>
    </source>
</evidence>
<feature type="compositionally biased region" description="Basic and acidic residues" evidence="1">
    <location>
        <begin position="106"/>
        <end position="115"/>
    </location>
</feature>
<proteinExistence type="predicted"/>
<keyword evidence="2" id="KW-0472">Membrane</keyword>
<organism evidence="3 4">
    <name type="scientific">Micromonospora pattaloongensis</name>
    <dbReference type="NCBI Taxonomy" id="405436"/>
    <lineage>
        <taxon>Bacteria</taxon>
        <taxon>Bacillati</taxon>
        <taxon>Actinomycetota</taxon>
        <taxon>Actinomycetes</taxon>
        <taxon>Micromonosporales</taxon>
        <taxon>Micromonosporaceae</taxon>
        <taxon>Micromonospora</taxon>
    </lineage>
</organism>
<feature type="transmembrane region" description="Helical" evidence="2">
    <location>
        <begin position="238"/>
        <end position="258"/>
    </location>
</feature>
<dbReference type="InterPro" id="IPR057561">
    <property type="entry name" value="NADase_transloc"/>
</dbReference>
<dbReference type="NCBIfam" id="NF047619">
    <property type="entry name" value="NADase_discoid"/>
    <property type="match status" value="1"/>
</dbReference>
<dbReference type="Proteomes" id="UP000242415">
    <property type="component" value="Unassembled WGS sequence"/>
</dbReference>
<keyword evidence="4" id="KW-1185">Reference proteome</keyword>
<evidence type="ECO:0000313" key="3">
    <source>
        <dbReference type="EMBL" id="SDZ21691.1"/>
    </source>
</evidence>
<reference evidence="4" key="1">
    <citation type="submission" date="2016-10" db="EMBL/GenBank/DDBJ databases">
        <authorList>
            <person name="Varghese N."/>
            <person name="Submissions S."/>
        </authorList>
    </citation>
    <scope>NUCLEOTIDE SEQUENCE [LARGE SCALE GENOMIC DNA]</scope>
    <source>
        <strain evidence="4">DSM 45245</strain>
    </source>
</reference>
<name>A0A1H3R8U1_9ACTN</name>
<dbReference type="EMBL" id="FNPH01000007">
    <property type="protein sequence ID" value="SDZ21691.1"/>
    <property type="molecule type" value="Genomic_DNA"/>
</dbReference>
<feature type="region of interest" description="Disordered" evidence="1">
    <location>
        <begin position="32"/>
        <end position="164"/>
    </location>
</feature>
<accession>A0A1H3R8U1</accession>
<feature type="compositionally biased region" description="Gly residues" evidence="1">
    <location>
        <begin position="124"/>
        <end position="134"/>
    </location>
</feature>
<dbReference type="SUPFAM" id="SSF49785">
    <property type="entry name" value="Galactose-binding domain-like"/>
    <property type="match status" value="1"/>
</dbReference>
<evidence type="ECO:0000256" key="1">
    <source>
        <dbReference type="SAM" id="MobiDB-lite"/>
    </source>
</evidence>
<evidence type="ECO:0000256" key="2">
    <source>
        <dbReference type="SAM" id="Phobius"/>
    </source>
</evidence>
<dbReference type="STRING" id="405436.SAMN05444365_107118"/>
<keyword evidence="2" id="KW-0812">Transmembrane</keyword>
<keyword evidence="2" id="KW-1133">Transmembrane helix</keyword>
<dbReference type="Gene3D" id="2.60.120.260">
    <property type="entry name" value="Galactose-binding domain-like"/>
    <property type="match status" value="1"/>
</dbReference>
<dbReference type="AlphaFoldDB" id="A0A1H3R8U1"/>
<sequence>MIICTACGATNGDDDQFCGACGEFLRWDAGAGTSTGGAGDRAPAGRPADDGPPAGRPAEGRPAVDTRVGTGPDAGARASAAGPGTDAGPLPPTVDVPTSVAASTRGDTHRSDADVPPRQPTDGSGTGDRAGGGAQPAPRQPGPPERRGQGSGPEPVPVESVDPAARPPVARLVCPACAVNNDPGRRFCRACGTQLSAPAAVAPRRTWWQRWWDRLRRRAPRRSRREERRASRAARRSLLIVLVLCLVGVLAVTGPPLARRALEAVRDRTEDPTPLVPASVAASSEAPGAAAAKLTDGANNRYWAPNGKAVDAWVEGRFNEPVRLLTVVITPGVGPRRQAFLAGGRPRGLTVVTVAADGKQQKTDIELRDEPGEQHFEVEASKVVRIRLVVRSTYGPGLIPSVAIGEAEFFGRR</sequence>
<evidence type="ECO:0000313" key="4">
    <source>
        <dbReference type="Proteomes" id="UP000242415"/>
    </source>
</evidence>
<gene>
    <name evidence="3" type="ORF">SAMN05444365_107118</name>
</gene>
<protein>
    <recommendedName>
        <fullName evidence="5">Zinc-ribbon domain-containing protein</fullName>
    </recommendedName>
</protein>